<reference evidence="14 15" key="1">
    <citation type="journal article" date="2003" name="J. Bacteriol.">
        <title>Complete genome sequence of the ammonia-oxidizing bacterium and obligate chemolithoautotroph Nitrosomonas europaea.</title>
        <authorList>
            <person name="Chain P."/>
            <person name="Lamerdin J."/>
            <person name="Larimer F."/>
            <person name="Regala W."/>
            <person name="Land M."/>
            <person name="Hauser L."/>
            <person name="Hooper A."/>
            <person name="Klotz M."/>
            <person name="Norton J."/>
            <person name="Sayavedra-Soto L."/>
            <person name="Arciero D."/>
            <person name="Hommes N."/>
            <person name="Whittaker M."/>
            <person name="Arp D."/>
        </authorList>
    </citation>
    <scope>NUCLEOTIDE SEQUENCE [LARGE SCALE GENOMIC DNA]</scope>
    <source>
        <strain evidence="15">ATCC 19718 / CIP 103999 / KCTC 2705 / NBRC 14298</strain>
    </source>
</reference>
<keyword evidence="6" id="KW-0479">Metal-binding</keyword>
<dbReference type="Pfam" id="PF12483">
    <property type="entry name" value="GIDE"/>
    <property type="match status" value="1"/>
</dbReference>
<dbReference type="GO" id="GO:0061630">
    <property type="term" value="F:ubiquitin protein ligase activity"/>
    <property type="evidence" value="ECO:0007669"/>
    <property type="project" value="UniProtKB-EC"/>
</dbReference>
<dbReference type="HOGENOM" id="CLU_080155_0_0_4"/>
<sequence length="313" mass="36287">METAATNLVRSLTPQEYGFTLIILILAALTGFYCFIRAWKRWHLIKDTPTARLRSAHQGRIELEGKGRSLPDQPVFAPLSNHECLWYHSRIERKETILEQKRTRTEWKILYRNTSNHPFLLDDGTGICQVDPEEAEIISNEKLVWYGNTEWPVRTGILDNGSAIIGLASRYRYTEQLILPGQRLYITGHLQTRSPATERSVRDIARDLLSDWKQDRRQLLERFDTNRDGEIDLAEWEIARETALSQAQTVHRQLLHETEIHHVSTLKDGRYPFIISVRPQAELIRKYRRNALIALTGCFSVAGCIIWLLHVHG</sequence>
<keyword evidence="10 12" id="KW-1133">Transmembrane helix</keyword>
<keyword evidence="5 12" id="KW-0812">Transmembrane</keyword>
<evidence type="ECO:0000256" key="1">
    <source>
        <dbReference type="ARBA" id="ARBA00000900"/>
    </source>
</evidence>
<dbReference type="PROSITE" id="PS00018">
    <property type="entry name" value="EF_HAND_1"/>
    <property type="match status" value="1"/>
</dbReference>
<evidence type="ECO:0000256" key="10">
    <source>
        <dbReference type="ARBA" id="ARBA00022989"/>
    </source>
</evidence>
<keyword evidence="11 12" id="KW-0472">Membrane</keyword>
<dbReference type="AlphaFoldDB" id="Q82XI9"/>
<keyword evidence="8" id="KW-0833">Ubl conjugation pathway</keyword>
<evidence type="ECO:0000256" key="5">
    <source>
        <dbReference type="ARBA" id="ARBA00022692"/>
    </source>
</evidence>
<evidence type="ECO:0000256" key="2">
    <source>
        <dbReference type="ARBA" id="ARBA00004141"/>
    </source>
</evidence>
<dbReference type="GO" id="GO:0008270">
    <property type="term" value="F:zinc ion binding"/>
    <property type="evidence" value="ECO:0007669"/>
    <property type="project" value="UniProtKB-KW"/>
</dbReference>
<dbReference type="GO" id="GO:0005509">
    <property type="term" value="F:calcium ion binding"/>
    <property type="evidence" value="ECO:0007669"/>
    <property type="project" value="InterPro"/>
</dbReference>
<dbReference type="eggNOG" id="COG1704">
    <property type="taxonomic scope" value="Bacteria"/>
</dbReference>
<dbReference type="GeneID" id="87103486"/>
<feature type="transmembrane region" description="Helical" evidence="12">
    <location>
        <begin position="17"/>
        <end position="36"/>
    </location>
</feature>
<dbReference type="PROSITE" id="PS50222">
    <property type="entry name" value="EF_HAND_2"/>
    <property type="match status" value="1"/>
</dbReference>
<dbReference type="EC" id="2.3.2.27" evidence="3"/>
<protein>
    <recommendedName>
        <fullName evidence="3">RING-type E3 ubiquitin transferase</fullName>
        <ecNumber evidence="3">2.3.2.27</ecNumber>
    </recommendedName>
</protein>
<dbReference type="OrthoDB" id="7013907at2"/>
<keyword evidence="15" id="KW-1185">Reference proteome</keyword>
<proteinExistence type="predicted"/>
<comment type="catalytic activity">
    <reaction evidence="1">
        <text>S-ubiquitinyl-[E2 ubiquitin-conjugating enzyme]-L-cysteine + [acceptor protein]-L-lysine = [E2 ubiquitin-conjugating enzyme]-L-cysteine + N(6)-ubiquitinyl-[acceptor protein]-L-lysine.</text>
        <dbReference type="EC" id="2.3.2.27"/>
    </reaction>
</comment>
<dbReference type="GO" id="GO:0016020">
    <property type="term" value="C:membrane"/>
    <property type="evidence" value="ECO:0007669"/>
    <property type="project" value="UniProtKB-SubCell"/>
</dbReference>
<evidence type="ECO:0000256" key="3">
    <source>
        <dbReference type="ARBA" id="ARBA00012483"/>
    </source>
</evidence>
<organism evidence="14 15">
    <name type="scientific">Nitrosomonas europaea (strain ATCC 19718 / CIP 103999 / KCTC 2705 / NBRC 14298)</name>
    <dbReference type="NCBI Taxonomy" id="228410"/>
    <lineage>
        <taxon>Bacteria</taxon>
        <taxon>Pseudomonadati</taxon>
        <taxon>Pseudomonadota</taxon>
        <taxon>Betaproteobacteria</taxon>
        <taxon>Nitrosomonadales</taxon>
        <taxon>Nitrosomonadaceae</taxon>
        <taxon>Nitrosomonas</taxon>
    </lineage>
</organism>
<keyword evidence="4" id="KW-0808">Transferase</keyword>
<name>Q82XI9_NITEU</name>
<evidence type="ECO:0000256" key="11">
    <source>
        <dbReference type="ARBA" id="ARBA00023136"/>
    </source>
</evidence>
<feature type="domain" description="EF-hand" evidence="13">
    <location>
        <begin position="211"/>
        <end position="246"/>
    </location>
</feature>
<evidence type="ECO:0000256" key="9">
    <source>
        <dbReference type="ARBA" id="ARBA00022833"/>
    </source>
</evidence>
<gene>
    <name evidence="14" type="ordered locus">NE0281</name>
</gene>
<keyword evidence="7" id="KW-0863">Zinc-finger</keyword>
<evidence type="ECO:0000313" key="14">
    <source>
        <dbReference type="EMBL" id="CAD84192.1"/>
    </source>
</evidence>
<evidence type="ECO:0000256" key="6">
    <source>
        <dbReference type="ARBA" id="ARBA00022723"/>
    </source>
</evidence>
<evidence type="ECO:0000256" key="7">
    <source>
        <dbReference type="ARBA" id="ARBA00022771"/>
    </source>
</evidence>
<dbReference type="InterPro" id="IPR002048">
    <property type="entry name" value="EF_hand_dom"/>
</dbReference>
<dbReference type="GO" id="GO:0016567">
    <property type="term" value="P:protein ubiquitination"/>
    <property type="evidence" value="ECO:0007669"/>
    <property type="project" value="InterPro"/>
</dbReference>
<dbReference type="STRING" id="228410.NE0281"/>
<comment type="subcellular location">
    <subcellularLocation>
        <location evidence="2">Membrane</location>
        <topology evidence="2">Multi-pass membrane protein</topology>
    </subcellularLocation>
</comment>
<dbReference type="Proteomes" id="UP000001416">
    <property type="component" value="Chromosome"/>
</dbReference>
<keyword evidence="9" id="KW-0862">Zinc</keyword>
<feature type="transmembrane region" description="Helical" evidence="12">
    <location>
        <begin position="291"/>
        <end position="310"/>
    </location>
</feature>
<dbReference type="InterPro" id="IPR018247">
    <property type="entry name" value="EF_Hand_1_Ca_BS"/>
</dbReference>
<accession>Q82XI9</accession>
<dbReference type="KEGG" id="neu:NE0281"/>
<evidence type="ECO:0000256" key="8">
    <source>
        <dbReference type="ARBA" id="ARBA00022786"/>
    </source>
</evidence>
<dbReference type="InterPro" id="IPR022170">
    <property type="entry name" value="MUL1-like"/>
</dbReference>
<evidence type="ECO:0000256" key="4">
    <source>
        <dbReference type="ARBA" id="ARBA00022679"/>
    </source>
</evidence>
<evidence type="ECO:0000256" key="12">
    <source>
        <dbReference type="SAM" id="Phobius"/>
    </source>
</evidence>
<dbReference type="EMBL" id="AL954747">
    <property type="protein sequence ID" value="CAD84192.1"/>
    <property type="molecule type" value="Genomic_DNA"/>
</dbReference>
<evidence type="ECO:0000259" key="13">
    <source>
        <dbReference type="PROSITE" id="PS50222"/>
    </source>
</evidence>
<evidence type="ECO:0000313" key="15">
    <source>
        <dbReference type="Proteomes" id="UP000001416"/>
    </source>
</evidence>
<dbReference type="RefSeq" id="WP_011110918.1">
    <property type="nucleotide sequence ID" value="NC_004757.1"/>
</dbReference>